<evidence type="ECO:0000313" key="5">
    <source>
        <dbReference type="Proteomes" id="UP000635606"/>
    </source>
</evidence>
<dbReference type="Pfam" id="PF25116">
    <property type="entry name" value="CBM87_Agd3"/>
    <property type="match status" value="1"/>
</dbReference>
<keyword evidence="5" id="KW-1185">Reference proteome</keyword>
<accession>A0A8J4EHD9</accession>
<feature type="region of interest" description="Disordered" evidence="1">
    <location>
        <begin position="72"/>
        <end position="108"/>
    </location>
</feature>
<evidence type="ECO:0000256" key="1">
    <source>
        <dbReference type="SAM" id="MobiDB-lite"/>
    </source>
</evidence>
<dbReference type="Proteomes" id="UP000635606">
    <property type="component" value="Unassembled WGS sequence"/>
</dbReference>
<feature type="signal peptide" evidence="2">
    <location>
        <begin position="1"/>
        <end position="44"/>
    </location>
</feature>
<feature type="chain" id="PRO_5035298846" description="Agd3 CBM87 domain-containing protein" evidence="2">
    <location>
        <begin position="45"/>
        <end position="734"/>
    </location>
</feature>
<sequence>MLTSRWFNRPTTRRRTVAHRRRGPIAAILLLLVSQAAVTAPAAAAPGLPLDGVASARRPAPAVPGYGAVAPPAAAPPRKLPRKPGTVAVRPGQHVRPPGRGPAGARTATVTGTDRAAVRALVVAVDAGDFGVATWRSTLDRVGAAYDVLYARTAPLVADTLVRADGTGRYNAILLTDSMLLHADGSGGYVSALSGDEWNLLWAYERDYGVRQATLYSSYGTFPEDYCLRGGSEGGVGETPMLASLTTAGAGVFDYLDPGAQIPISLSYVYLDALQSGCGAQPVLTGGGAVLGVATTSADGRERLALTFTSNQYLLQAHLLVYGLFRWASRGLFLGEHRHYLSVDVDDWFNSTDHQLADGTVGTDPGFRMSGHDAYNAHVQQNALRAAYPLANGFTMHLAYNGGDANLQAGNTCAPNGGINQLTATSRCLAGEFRWVNHTHSHPKLNFTDYPTSLAEITQNVTVANQLGLPVDATVLKTGEYSGLGVYHPDPDNDLDPPTDHGLGASNPNLLTAANDAGVDYLHGNMSFPSHVPACFNCNIVHPMQPALSVVPDWPTNVAYFSTTPAEETYFYNSFYGPNGRFPYWPTDRTYEQIVGYESDQAMTHVATGSIYTHTFHIGNLRDYGAGRTLTTDWVEAVLARYTGYYSVPLLSPTWPALAAHTAGRNAHFAALSAGVDAVYDRGAGTVTVTSPAAAGVTITGARTSGYTTYGSESTATLALAAGTPVVFTPSLLP</sequence>
<reference evidence="4" key="1">
    <citation type="submission" date="2021-01" db="EMBL/GenBank/DDBJ databases">
        <title>Whole genome shotgun sequence of Virgisporangium ochraceum NBRC 16418.</title>
        <authorList>
            <person name="Komaki H."/>
            <person name="Tamura T."/>
        </authorList>
    </citation>
    <scope>NUCLEOTIDE SEQUENCE</scope>
    <source>
        <strain evidence="4">NBRC 16418</strain>
    </source>
</reference>
<proteinExistence type="predicted"/>
<keyword evidence="2" id="KW-0732">Signal</keyword>
<organism evidence="4 5">
    <name type="scientific">Virgisporangium ochraceum</name>
    <dbReference type="NCBI Taxonomy" id="65505"/>
    <lineage>
        <taxon>Bacteria</taxon>
        <taxon>Bacillati</taxon>
        <taxon>Actinomycetota</taxon>
        <taxon>Actinomycetes</taxon>
        <taxon>Micromonosporales</taxon>
        <taxon>Micromonosporaceae</taxon>
        <taxon>Virgisporangium</taxon>
    </lineage>
</organism>
<feature type="domain" description="Agd3 CBM87" evidence="3">
    <location>
        <begin position="119"/>
        <end position="215"/>
    </location>
</feature>
<evidence type="ECO:0000259" key="3">
    <source>
        <dbReference type="Pfam" id="PF25116"/>
    </source>
</evidence>
<gene>
    <name evidence="4" type="ORF">Voc01_070190</name>
</gene>
<evidence type="ECO:0000256" key="2">
    <source>
        <dbReference type="SAM" id="SignalP"/>
    </source>
</evidence>
<evidence type="ECO:0000313" key="4">
    <source>
        <dbReference type="EMBL" id="GIJ72102.1"/>
    </source>
</evidence>
<dbReference type="EMBL" id="BOPH01000097">
    <property type="protein sequence ID" value="GIJ72102.1"/>
    <property type="molecule type" value="Genomic_DNA"/>
</dbReference>
<protein>
    <recommendedName>
        <fullName evidence="3">Agd3 CBM87 domain-containing protein</fullName>
    </recommendedName>
</protein>
<comment type="caution">
    <text evidence="4">The sequence shown here is derived from an EMBL/GenBank/DDBJ whole genome shotgun (WGS) entry which is preliminary data.</text>
</comment>
<dbReference type="InterPro" id="IPR056827">
    <property type="entry name" value="CBM87_Agd3"/>
</dbReference>
<name>A0A8J4EHD9_9ACTN</name>
<dbReference type="AlphaFoldDB" id="A0A8J4EHD9"/>